<keyword evidence="2" id="KW-1185">Reference proteome</keyword>
<evidence type="ECO:0000313" key="2">
    <source>
        <dbReference type="Proteomes" id="UP000812287"/>
    </source>
</evidence>
<dbReference type="AlphaFoldDB" id="A0A9P8ANT5"/>
<evidence type="ECO:0008006" key="3">
    <source>
        <dbReference type="Google" id="ProtNLM"/>
    </source>
</evidence>
<dbReference type="Proteomes" id="UP000812287">
    <property type="component" value="Unassembled WGS sequence"/>
</dbReference>
<dbReference type="OrthoDB" id="3034134at2759"/>
<proteinExistence type="predicted"/>
<reference evidence="1" key="1">
    <citation type="submission" date="2020-11" db="EMBL/GenBank/DDBJ databases">
        <title>Adaptations for nitrogen fixation in a non-lichenized fungal sporocarp promotes dispersal by wood-feeding termites.</title>
        <authorList>
            <consortium name="DOE Joint Genome Institute"/>
            <person name="Koch R.A."/>
            <person name="Yoon G."/>
            <person name="Arayal U."/>
            <person name="Lail K."/>
            <person name="Amirebrahimi M."/>
            <person name="Labutti K."/>
            <person name="Lipzen A."/>
            <person name="Riley R."/>
            <person name="Barry K."/>
            <person name="Henrissat B."/>
            <person name="Grigoriev I.V."/>
            <person name="Herr J.R."/>
            <person name="Aime M.C."/>
        </authorList>
    </citation>
    <scope>NUCLEOTIDE SEQUENCE</scope>
    <source>
        <strain evidence="1">MCA 3950</strain>
    </source>
</reference>
<sequence>MSPSDMSFIEERRPAPIDRLFVEILIYIFHLCILDRSSYFEPFDVNDYQRGPWKLGQICSPWRQIANNMPTLWTHISLADDGVVKEPVSRFKIALERSSYLALDLELSIYFRYPLKVKRSIYQLAITQS</sequence>
<protein>
    <recommendedName>
        <fullName evidence="3">F-box domain-containing protein</fullName>
    </recommendedName>
</protein>
<dbReference type="RefSeq" id="XP_043035765.1">
    <property type="nucleotide sequence ID" value="XM_043180903.1"/>
</dbReference>
<organism evidence="1 2">
    <name type="scientific">Guyanagaster necrorhizus</name>
    <dbReference type="NCBI Taxonomy" id="856835"/>
    <lineage>
        <taxon>Eukaryota</taxon>
        <taxon>Fungi</taxon>
        <taxon>Dikarya</taxon>
        <taxon>Basidiomycota</taxon>
        <taxon>Agaricomycotina</taxon>
        <taxon>Agaricomycetes</taxon>
        <taxon>Agaricomycetidae</taxon>
        <taxon>Agaricales</taxon>
        <taxon>Marasmiineae</taxon>
        <taxon>Physalacriaceae</taxon>
        <taxon>Guyanagaster</taxon>
    </lineage>
</organism>
<accession>A0A9P8ANT5</accession>
<gene>
    <name evidence="1" type="ORF">BT62DRAFT_442728</name>
</gene>
<name>A0A9P8ANT5_9AGAR</name>
<comment type="caution">
    <text evidence="1">The sequence shown here is derived from an EMBL/GenBank/DDBJ whole genome shotgun (WGS) entry which is preliminary data.</text>
</comment>
<evidence type="ECO:0000313" key="1">
    <source>
        <dbReference type="EMBL" id="KAG7442265.1"/>
    </source>
</evidence>
<dbReference type="EMBL" id="MU250552">
    <property type="protein sequence ID" value="KAG7442265.1"/>
    <property type="molecule type" value="Genomic_DNA"/>
</dbReference>
<dbReference type="GeneID" id="66103199"/>